<dbReference type="EMBL" id="VCGU01000008">
    <property type="protein sequence ID" value="TRY72467.1"/>
    <property type="molecule type" value="Genomic_DNA"/>
</dbReference>
<dbReference type="InterPro" id="IPR011701">
    <property type="entry name" value="MFS"/>
</dbReference>
<feature type="transmembrane region" description="Helical" evidence="6">
    <location>
        <begin position="240"/>
        <end position="262"/>
    </location>
</feature>
<reference evidence="8 9" key="1">
    <citation type="journal article" date="2018" name="Nat. Ecol. Evol.">
        <title>Genomic signatures of mitonuclear coevolution across populations of Tigriopus californicus.</title>
        <authorList>
            <person name="Barreto F.S."/>
            <person name="Watson E.T."/>
            <person name="Lima T.G."/>
            <person name="Willett C.S."/>
            <person name="Edmands S."/>
            <person name="Li W."/>
            <person name="Burton R.S."/>
        </authorList>
    </citation>
    <scope>NUCLEOTIDE SEQUENCE [LARGE SCALE GENOMIC DNA]</scope>
    <source>
        <strain evidence="8 9">San Diego</strain>
    </source>
</reference>
<keyword evidence="3 6" id="KW-1133">Transmembrane helix</keyword>
<feature type="transmembrane region" description="Helical" evidence="6">
    <location>
        <begin position="383"/>
        <end position="402"/>
    </location>
</feature>
<dbReference type="Proteomes" id="UP000318571">
    <property type="component" value="Chromosome 7"/>
</dbReference>
<evidence type="ECO:0000313" key="8">
    <source>
        <dbReference type="EMBL" id="TRY72467.1"/>
    </source>
</evidence>
<feature type="domain" description="Major facilitator superfamily (MFS) profile" evidence="7">
    <location>
        <begin position="114"/>
        <end position="498"/>
    </location>
</feature>
<feature type="transmembrane region" description="Helical" evidence="6">
    <location>
        <begin position="408"/>
        <end position="431"/>
    </location>
</feature>
<keyword evidence="9" id="KW-1185">Reference proteome</keyword>
<feature type="transmembrane region" description="Helical" evidence="6">
    <location>
        <begin position="268"/>
        <end position="289"/>
    </location>
</feature>
<proteinExistence type="predicted"/>
<feature type="transmembrane region" description="Helical" evidence="6">
    <location>
        <begin position="153"/>
        <end position="171"/>
    </location>
</feature>
<dbReference type="AlphaFoldDB" id="A0A553P453"/>
<dbReference type="InterPro" id="IPR001958">
    <property type="entry name" value="Tet-R_TetA/multi-R_MdtG-like"/>
</dbReference>
<evidence type="ECO:0000256" key="5">
    <source>
        <dbReference type="SAM" id="MobiDB-lite"/>
    </source>
</evidence>
<feature type="transmembrane region" description="Helical" evidence="6">
    <location>
        <begin position="355"/>
        <end position="376"/>
    </location>
</feature>
<dbReference type="Pfam" id="PF07690">
    <property type="entry name" value="MFS_1"/>
    <property type="match status" value="1"/>
</dbReference>
<keyword evidence="4 6" id="KW-0472">Membrane</keyword>
<evidence type="ECO:0000256" key="4">
    <source>
        <dbReference type="ARBA" id="ARBA00023136"/>
    </source>
</evidence>
<name>A0A553P453_TIGCA</name>
<evidence type="ECO:0000256" key="1">
    <source>
        <dbReference type="ARBA" id="ARBA00004141"/>
    </source>
</evidence>
<dbReference type="PANTHER" id="PTHR24002">
    <property type="entry name" value="SOLUTE CARRIER FAMILY 22 MEMBER 18"/>
    <property type="match status" value="1"/>
</dbReference>
<evidence type="ECO:0000313" key="9">
    <source>
        <dbReference type="Proteomes" id="UP000318571"/>
    </source>
</evidence>
<dbReference type="Gene3D" id="1.20.1250.20">
    <property type="entry name" value="MFS general substrate transporter like domains"/>
    <property type="match status" value="1"/>
</dbReference>
<dbReference type="SUPFAM" id="SSF103473">
    <property type="entry name" value="MFS general substrate transporter"/>
    <property type="match status" value="1"/>
</dbReference>
<organism evidence="8 9">
    <name type="scientific">Tigriopus californicus</name>
    <name type="common">Marine copepod</name>
    <dbReference type="NCBI Taxonomy" id="6832"/>
    <lineage>
        <taxon>Eukaryota</taxon>
        <taxon>Metazoa</taxon>
        <taxon>Ecdysozoa</taxon>
        <taxon>Arthropoda</taxon>
        <taxon>Crustacea</taxon>
        <taxon>Multicrustacea</taxon>
        <taxon>Hexanauplia</taxon>
        <taxon>Copepoda</taxon>
        <taxon>Harpacticoida</taxon>
        <taxon>Harpacticidae</taxon>
        <taxon>Tigriopus</taxon>
    </lineage>
</organism>
<evidence type="ECO:0000256" key="2">
    <source>
        <dbReference type="ARBA" id="ARBA00022692"/>
    </source>
</evidence>
<feature type="transmembrane region" description="Helical" evidence="6">
    <location>
        <begin position="183"/>
        <end position="206"/>
    </location>
</feature>
<evidence type="ECO:0000256" key="6">
    <source>
        <dbReference type="SAM" id="Phobius"/>
    </source>
</evidence>
<feature type="transmembrane region" description="Helical" evidence="6">
    <location>
        <begin position="114"/>
        <end position="133"/>
    </location>
</feature>
<dbReference type="CDD" id="cd17331">
    <property type="entry name" value="MFS_SLC22A18"/>
    <property type="match status" value="1"/>
</dbReference>
<dbReference type="PANTHER" id="PTHR24002:SF3">
    <property type="entry name" value="SOLUTE CARRIER FAMILY 22 MEMBER 18"/>
    <property type="match status" value="1"/>
</dbReference>
<feature type="transmembrane region" description="Helical" evidence="6">
    <location>
        <begin position="319"/>
        <end position="343"/>
    </location>
</feature>
<feature type="transmembrane region" description="Helical" evidence="6">
    <location>
        <begin position="470"/>
        <end position="491"/>
    </location>
</feature>
<sequence>MGRKKSSAHRQVSPRTRSQTQGGPSPGADQDEEDWQSPTSKEAEVKFYTTLRSREGRGADVQVVSKRKLRPDPETYDRMKAKFDAVVQNARTRAQSAPGEDAEGAVMHPQATSILWVTHFNVFLYATCFFIQVGTMPYLSKSLGADPTTFGQLQTAFAIAQLLGGPIYGRLGDLFGERLALMVAFASAGLSYFLMGISYTIPILFASRLPSVFMHVMQGSQMVVTYLSDNKSRATALSRLGFSYGIGMVVGPTLGGYVSKFFGEQTAALVAAGGSLISLILVFICVPYIPKQTAKPAERGSVFNVAEILKLLTIPRASLVLLIKLACGIPIGVLQSMFSVIAMEQFGLPAEKNGMMLSYIGVVSLFMQGIGISFCTKLLTDHTLLGVASLILTLSYYLLTMIHTAYEFLALLLPLVCALCLVNSILTAALTKTVPKSQAGTMLGLNMAVNSGIRSVAPTFGGFIMNNYGFQSLGLLGVGCNVVVLGILKFVQFGKTDKEE</sequence>
<dbReference type="GO" id="GO:0022857">
    <property type="term" value="F:transmembrane transporter activity"/>
    <property type="evidence" value="ECO:0007669"/>
    <property type="project" value="InterPro"/>
</dbReference>
<dbReference type="OMA" id="RLMKYPR"/>
<dbReference type="PROSITE" id="PS50850">
    <property type="entry name" value="MFS"/>
    <property type="match status" value="1"/>
</dbReference>
<keyword evidence="2 6" id="KW-0812">Transmembrane</keyword>
<evidence type="ECO:0000256" key="3">
    <source>
        <dbReference type="ARBA" id="ARBA00022989"/>
    </source>
</evidence>
<feature type="region of interest" description="Disordered" evidence="5">
    <location>
        <begin position="1"/>
        <end position="44"/>
    </location>
</feature>
<feature type="transmembrane region" description="Helical" evidence="6">
    <location>
        <begin position="212"/>
        <end position="228"/>
    </location>
</feature>
<dbReference type="GO" id="GO:0005635">
    <property type="term" value="C:nuclear envelope"/>
    <property type="evidence" value="ECO:0007669"/>
    <property type="project" value="TreeGrafter"/>
</dbReference>
<comment type="subcellular location">
    <subcellularLocation>
        <location evidence="1">Membrane</location>
        <topology evidence="1">Multi-pass membrane protein</topology>
    </subcellularLocation>
</comment>
<dbReference type="GO" id="GO:0016020">
    <property type="term" value="C:membrane"/>
    <property type="evidence" value="ECO:0007669"/>
    <property type="project" value="UniProtKB-SubCell"/>
</dbReference>
<dbReference type="InterPro" id="IPR020846">
    <property type="entry name" value="MFS_dom"/>
</dbReference>
<gene>
    <name evidence="8" type="ORF">TCAL_04768</name>
</gene>
<dbReference type="PRINTS" id="PR01035">
    <property type="entry name" value="TCRTETA"/>
</dbReference>
<feature type="transmembrane region" description="Helical" evidence="6">
    <location>
        <begin position="443"/>
        <end position="464"/>
    </location>
</feature>
<feature type="compositionally biased region" description="Polar residues" evidence="5">
    <location>
        <begin position="9"/>
        <end position="23"/>
    </location>
</feature>
<dbReference type="OrthoDB" id="440553at2759"/>
<comment type="caution">
    <text evidence="8">The sequence shown here is derived from an EMBL/GenBank/DDBJ whole genome shotgun (WGS) entry which is preliminary data.</text>
</comment>
<protein>
    <recommendedName>
        <fullName evidence="7">Major facilitator superfamily (MFS) profile domain-containing protein</fullName>
    </recommendedName>
</protein>
<evidence type="ECO:0000259" key="7">
    <source>
        <dbReference type="PROSITE" id="PS50850"/>
    </source>
</evidence>
<accession>A0A553P453</accession>
<dbReference type="InterPro" id="IPR036259">
    <property type="entry name" value="MFS_trans_sf"/>
</dbReference>